<feature type="domain" description="Plastocyanin-like" evidence="5">
    <location>
        <begin position="2"/>
        <end position="87"/>
    </location>
</feature>
<dbReference type="EMBL" id="FNJD01000040">
    <property type="protein sequence ID" value="SDP77255.1"/>
    <property type="molecule type" value="Genomic_DNA"/>
</dbReference>
<dbReference type="CDD" id="cd13861">
    <property type="entry name" value="CuRO_1_CumA_like"/>
    <property type="match status" value="1"/>
</dbReference>
<keyword evidence="6" id="KW-0131">Cell cycle</keyword>
<dbReference type="PROSITE" id="PS00079">
    <property type="entry name" value="MULTICOPPER_OXIDASE1"/>
    <property type="match status" value="1"/>
</dbReference>
<gene>
    <name evidence="6" type="ORF">SAMN04488512_14018</name>
</gene>
<dbReference type="Pfam" id="PF07731">
    <property type="entry name" value="Cu-oxidase_2"/>
    <property type="match status" value="1"/>
</dbReference>
<evidence type="ECO:0000259" key="5">
    <source>
        <dbReference type="Pfam" id="PF07732"/>
    </source>
</evidence>
<evidence type="ECO:0000259" key="4">
    <source>
        <dbReference type="Pfam" id="PF07731"/>
    </source>
</evidence>
<dbReference type="PANTHER" id="PTHR11709">
    <property type="entry name" value="MULTI-COPPER OXIDASE"/>
    <property type="match status" value="1"/>
</dbReference>
<dbReference type="InterPro" id="IPR011706">
    <property type="entry name" value="Cu-oxidase_C"/>
</dbReference>
<keyword evidence="6" id="KW-0946">Virion</keyword>
<dbReference type="SUPFAM" id="SSF49503">
    <property type="entry name" value="Cupredoxins"/>
    <property type="match status" value="3"/>
</dbReference>
<dbReference type="InterPro" id="IPR001117">
    <property type="entry name" value="Cu-oxidase_2nd"/>
</dbReference>
<evidence type="ECO:0000259" key="3">
    <source>
        <dbReference type="Pfam" id="PF00394"/>
    </source>
</evidence>
<dbReference type="Gene3D" id="2.60.40.420">
    <property type="entry name" value="Cupredoxins - blue copper proteins"/>
    <property type="match status" value="3"/>
</dbReference>
<comment type="caution">
    <text evidence="6">The sequence shown here is derived from an EMBL/GenBank/DDBJ whole genome shotgun (WGS) entry which is preliminary data.</text>
</comment>
<keyword evidence="6" id="KW-0132">Cell division</keyword>
<name>A0ABY0T3W1_9RHOB</name>
<evidence type="ECO:0000256" key="1">
    <source>
        <dbReference type="ARBA" id="ARBA00022723"/>
    </source>
</evidence>
<sequence length="404" mass="44650">MRQGERLRIDVTNGLDEETTVHWHGLRLPNAMDGVAYLTQVPIAPGETFTYEFDAIDAGTFWYHPHQRSFEQVGRGLYGPLVIEEPNPPQVDRDVTWVLDDWRLNRNGTISDDFAGPMDMSHAGRLGNTVTINGQVSGDFGVRQGERIRLRLINVANARFFALDFGGLGLRVIALDGQPVEPHTPPDGVVVLGPAMRADVMLDCPAAPRTRAQVVDRAYRDNEYRLLDVVYGDTALRDGPPDWDIALPDNPLAEPNVAAAQRHEILFTGGMMGAMVQRDLGLEPSRGMMGGMMTGGGMWFVNGVAAEGPMLDPFLTLERGKSHVLEMTNATAFSHPIHLHGHSFRVLSRDGKPTAYREWQDTVLIAPRERVEIALVADNPGDWMFHCHILEHQAAGMIGVIRVA</sequence>
<dbReference type="InterPro" id="IPR033138">
    <property type="entry name" value="Cu_oxidase_CS"/>
</dbReference>
<evidence type="ECO:0000313" key="6">
    <source>
        <dbReference type="EMBL" id="SDP77255.1"/>
    </source>
</evidence>
<dbReference type="Pfam" id="PF07732">
    <property type="entry name" value="Cu-oxidase_3"/>
    <property type="match status" value="1"/>
</dbReference>
<dbReference type="InterPro" id="IPR008972">
    <property type="entry name" value="Cupredoxin"/>
</dbReference>
<dbReference type="InterPro" id="IPR011707">
    <property type="entry name" value="Cu-oxidase-like_N"/>
</dbReference>
<dbReference type="InterPro" id="IPR045087">
    <property type="entry name" value="Cu-oxidase_fam"/>
</dbReference>
<reference evidence="6 7" key="1">
    <citation type="submission" date="2016-10" db="EMBL/GenBank/DDBJ databases">
        <authorList>
            <person name="Varghese N."/>
            <person name="Submissions S."/>
        </authorList>
    </citation>
    <scope>NUCLEOTIDE SEQUENCE [LARGE SCALE GENOMIC DNA]</scope>
    <source>
        <strain evidence="6 7">DSM 17584</strain>
    </source>
</reference>
<protein>
    <submittedName>
        <fullName evidence="6">Multicopper oxidase with three cupredoxin domains (Includes cell division protein FtsP and spore coat protein CotA)</fullName>
    </submittedName>
</protein>
<keyword evidence="1" id="KW-0479">Metal-binding</keyword>
<accession>A0ABY0T3W1</accession>
<feature type="domain" description="Plastocyanin-like" evidence="3">
    <location>
        <begin position="94"/>
        <end position="207"/>
    </location>
</feature>
<dbReference type="Pfam" id="PF00394">
    <property type="entry name" value="Cu-oxidase"/>
    <property type="match status" value="1"/>
</dbReference>
<keyword evidence="7" id="KW-1185">Reference proteome</keyword>
<keyword evidence="6" id="KW-0167">Capsid protein</keyword>
<dbReference type="GO" id="GO:0051301">
    <property type="term" value="P:cell division"/>
    <property type="evidence" value="ECO:0007669"/>
    <property type="project" value="UniProtKB-KW"/>
</dbReference>
<dbReference type="CDD" id="cd13906">
    <property type="entry name" value="CuRO_3_CumA_like"/>
    <property type="match status" value="1"/>
</dbReference>
<feature type="domain" description="Plastocyanin-like" evidence="4">
    <location>
        <begin position="307"/>
        <end position="403"/>
    </location>
</feature>
<evidence type="ECO:0000256" key="2">
    <source>
        <dbReference type="ARBA" id="ARBA00023002"/>
    </source>
</evidence>
<evidence type="ECO:0000313" key="7">
    <source>
        <dbReference type="Proteomes" id="UP000198646"/>
    </source>
</evidence>
<dbReference type="PANTHER" id="PTHR11709:SF2">
    <property type="entry name" value="MULTICOPPER OXIDASE LPR1"/>
    <property type="match status" value="1"/>
</dbReference>
<proteinExistence type="predicted"/>
<dbReference type="PROSITE" id="PS00080">
    <property type="entry name" value="MULTICOPPER_OXIDASE2"/>
    <property type="match status" value="1"/>
</dbReference>
<organism evidence="6 7">
    <name type="scientific">Sulfitobacter litoralis</name>
    <dbReference type="NCBI Taxonomy" id="335975"/>
    <lineage>
        <taxon>Bacteria</taxon>
        <taxon>Pseudomonadati</taxon>
        <taxon>Pseudomonadota</taxon>
        <taxon>Alphaproteobacteria</taxon>
        <taxon>Rhodobacterales</taxon>
        <taxon>Roseobacteraceae</taxon>
        <taxon>Sulfitobacter</taxon>
    </lineage>
</organism>
<dbReference type="Proteomes" id="UP000198646">
    <property type="component" value="Unassembled WGS sequence"/>
</dbReference>
<dbReference type="InterPro" id="IPR002355">
    <property type="entry name" value="Cu_oxidase_Cu_BS"/>
</dbReference>
<dbReference type="CDD" id="cd13885">
    <property type="entry name" value="CuRO_2_CumA_like"/>
    <property type="match status" value="1"/>
</dbReference>
<keyword evidence="2" id="KW-0560">Oxidoreductase</keyword>